<dbReference type="WBParaSite" id="HNAJ_0001362301-mRNA-1">
    <property type="protein sequence ID" value="HNAJ_0001362301-mRNA-1"/>
    <property type="gene ID" value="HNAJ_0001362301"/>
</dbReference>
<evidence type="ECO:0000256" key="1">
    <source>
        <dbReference type="SAM" id="MobiDB-lite"/>
    </source>
</evidence>
<feature type="region of interest" description="Disordered" evidence="1">
    <location>
        <begin position="188"/>
        <end position="228"/>
    </location>
</feature>
<sequence>LGAGGQHGLGCSHGLGQHVGAGGHGSGQHGVTSGHVWGHLAGAQFTYFIKSIKLSLISVQDSSAGVDLEHILRLLWMLYLHFQLVSIIWDHLIRIALVISSSNFNIMFSLAGSKSSLLDSVQSKWRRSQNVGTNSGVTNVLAKRPKECSMAWDSKWVLVDNKVPLVGMDLGNIGSPLDMVEGTWRAGSGSSHGLGQQVGAGGQHGLGSGGQHGLGAGGQHGLGAGGQHGLGAGGQHGFGCSHGLGQHVGAGGHGSGQHGVSSGHVLGHLAGAQFMYFIKSIKLSLMSVQDSSVDADLVHIL</sequence>
<dbReference type="AlphaFoldDB" id="A0A0R3U0H4"/>
<protein>
    <submittedName>
        <fullName evidence="2">Glycine-rich cell wall structural protein 1</fullName>
    </submittedName>
</protein>
<organism evidence="2">
    <name type="scientific">Rodentolepis nana</name>
    <name type="common">Dwarf tapeworm</name>
    <name type="synonym">Hymenolepis nana</name>
    <dbReference type="NCBI Taxonomy" id="102285"/>
    <lineage>
        <taxon>Eukaryota</taxon>
        <taxon>Metazoa</taxon>
        <taxon>Spiralia</taxon>
        <taxon>Lophotrochozoa</taxon>
        <taxon>Platyhelminthes</taxon>
        <taxon>Cestoda</taxon>
        <taxon>Eucestoda</taxon>
        <taxon>Cyclophyllidea</taxon>
        <taxon>Hymenolepididae</taxon>
        <taxon>Rodentolepis</taxon>
    </lineage>
</organism>
<name>A0A0R3U0H4_RODNA</name>
<evidence type="ECO:0000313" key="2">
    <source>
        <dbReference type="WBParaSite" id="HNAJ_0001362301-mRNA-1"/>
    </source>
</evidence>
<feature type="compositionally biased region" description="Gly residues" evidence="1">
    <location>
        <begin position="190"/>
        <end position="228"/>
    </location>
</feature>
<reference evidence="2" key="1">
    <citation type="submission" date="2017-02" db="UniProtKB">
        <authorList>
            <consortium name="WormBaseParasite"/>
        </authorList>
    </citation>
    <scope>IDENTIFICATION</scope>
</reference>
<accession>A0A0R3U0H4</accession>
<proteinExistence type="predicted"/>